<evidence type="ECO:0000256" key="11">
    <source>
        <dbReference type="SAM" id="Phobius"/>
    </source>
</evidence>
<dbReference type="Pfam" id="PF00512">
    <property type="entry name" value="HisKA"/>
    <property type="match status" value="1"/>
</dbReference>
<keyword evidence="9" id="KW-0902">Two-component regulatory system</keyword>
<evidence type="ECO:0000313" key="14">
    <source>
        <dbReference type="EMBL" id="ERL49750.1"/>
    </source>
</evidence>
<dbReference type="KEGG" id="hhu:AR456_02680"/>
<comment type="subcellular location">
    <subcellularLocation>
        <location evidence="2">Membrane</location>
    </subcellularLocation>
</comment>
<dbReference type="PANTHER" id="PTHR42878:SF7">
    <property type="entry name" value="SENSOR HISTIDINE KINASE GLRK"/>
    <property type="match status" value="1"/>
</dbReference>
<organism evidence="14 15">
    <name type="scientific">Halomonas huangheensis</name>
    <dbReference type="NCBI Taxonomy" id="1178482"/>
    <lineage>
        <taxon>Bacteria</taxon>
        <taxon>Pseudomonadati</taxon>
        <taxon>Pseudomonadota</taxon>
        <taxon>Gammaproteobacteria</taxon>
        <taxon>Oceanospirillales</taxon>
        <taxon>Halomonadaceae</taxon>
        <taxon>Halomonas</taxon>
    </lineage>
</organism>
<feature type="transmembrane region" description="Helical" evidence="11">
    <location>
        <begin position="188"/>
        <end position="210"/>
    </location>
</feature>
<keyword evidence="4" id="KW-0597">Phosphoprotein</keyword>
<dbReference type="CDD" id="cd00075">
    <property type="entry name" value="HATPase"/>
    <property type="match status" value="1"/>
</dbReference>
<protein>
    <recommendedName>
        <fullName evidence="3">histidine kinase</fullName>
        <ecNumber evidence="3">2.7.13.3</ecNumber>
    </recommendedName>
</protein>
<dbReference type="InterPro" id="IPR036097">
    <property type="entry name" value="HisK_dim/P_sf"/>
</dbReference>
<proteinExistence type="predicted"/>
<dbReference type="Gene3D" id="1.10.287.130">
    <property type="match status" value="1"/>
</dbReference>
<dbReference type="InterPro" id="IPR004358">
    <property type="entry name" value="Sig_transdc_His_kin-like_C"/>
</dbReference>
<keyword evidence="11" id="KW-0812">Transmembrane</keyword>
<keyword evidence="10" id="KW-0175">Coiled coil</keyword>
<keyword evidence="8" id="KW-0067">ATP-binding</keyword>
<dbReference type="Proteomes" id="UP000019113">
    <property type="component" value="Unassembled WGS sequence"/>
</dbReference>
<dbReference type="RefSeq" id="WP_021819795.1">
    <property type="nucleotide sequence ID" value="NZ_AVBC01000039.1"/>
</dbReference>
<dbReference type="InterPro" id="IPR036890">
    <property type="entry name" value="HATPase_C_sf"/>
</dbReference>
<evidence type="ECO:0000256" key="1">
    <source>
        <dbReference type="ARBA" id="ARBA00000085"/>
    </source>
</evidence>
<dbReference type="Pfam" id="PF02518">
    <property type="entry name" value="HATPase_c"/>
    <property type="match status" value="1"/>
</dbReference>
<feature type="domain" description="HAMP" evidence="13">
    <location>
        <begin position="212"/>
        <end position="264"/>
    </location>
</feature>
<evidence type="ECO:0000256" key="5">
    <source>
        <dbReference type="ARBA" id="ARBA00022679"/>
    </source>
</evidence>
<dbReference type="EMBL" id="AVBC01000039">
    <property type="protein sequence ID" value="ERL49750.1"/>
    <property type="molecule type" value="Genomic_DNA"/>
</dbReference>
<comment type="caution">
    <text evidence="14">The sequence shown here is derived from an EMBL/GenBank/DDBJ whole genome shotgun (WGS) entry which is preliminary data.</text>
</comment>
<evidence type="ECO:0000259" key="12">
    <source>
        <dbReference type="PROSITE" id="PS50109"/>
    </source>
</evidence>
<dbReference type="InterPro" id="IPR003661">
    <property type="entry name" value="HisK_dim/P_dom"/>
</dbReference>
<evidence type="ECO:0000256" key="8">
    <source>
        <dbReference type="ARBA" id="ARBA00022840"/>
    </source>
</evidence>
<dbReference type="SUPFAM" id="SSF158472">
    <property type="entry name" value="HAMP domain-like"/>
    <property type="match status" value="1"/>
</dbReference>
<feature type="domain" description="Histidine kinase" evidence="12">
    <location>
        <begin position="304"/>
        <end position="513"/>
    </location>
</feature>
<evidence type="ECO:0000256" key="2">
    <source>
        <dbReference type="ARBA" id="ARBA00004370"/>
    </source>
</evidence>
<dbReference type="PROSITE" id="PS50109">
    <property type="entry name" value="HIS_KIN"/>
    <property type="match status" value="1"/>
</dbReference>
<keyword evidence="6" id="KW-0547">Nucleotide-binding</keyword>
<keyword evidence="15" id="KW-1185">Reference proteome</keyword>
<dbReference type="GO" id="GO:0007234">
    <property type="term" value="P:osmosensory signaling via phosphorelay pathway"/>
    <property type="evidence" value="ECO:0007669"/>
    <property type="project" value="TreeGrafter"/>
</dbReference>
<dbReference type="eggNOG" id="COG3850">
    <property type="taxonomic scope" value="Bacteria"/>
</dbReference>
<keyword evidence="5" id="KW-0808">Transferase</keyword>
<dbReference type="PRINTS" id="PR00344">
    <property type="entry name" value="BCTRLSENSOR"/>
</dbReference>
<dbReference type="GO" id="GO:0000155">
    <property type="term" value="F:phosphorelay sensor kinase activity"/>
    <property type="evidence" value="ECO:0007669"/>
    <property type="project" value="InterPro"/>
</dbReference>
<feature type="coiled-coil region" evidence="10">
    <location>
        <begin position="252"/>
        <end position="304"/>
    </location>
</feature>
<feature type="transmembrane region" description="Helical" evidence="11">
    <location>
        <begin position="6"/>
        <end position="29"/>
    </location>
</feature>
<accession>W1N464</accession>
<evidence type="ECO:0000259" key="13">
    <source>
        <dbReference type="PROSITE" id="PS50885"/>
    </source>
</evidence>
<dbReference type="SMART" id="SM00387">
    <property type="entry name" value="HATPase_c"/>
    <property type="match status" value="1"/>
</dbReference>
<evidence type="ECO:0000256" key="6">
    <source>
        <dbReference type="ARBA" id="ARBA00022741"/>
    </source>
</evidence>
<keyword evidence="11" id="KW-1133">Transmembrane helix</keyword>
<dbReference type="SMART" id="SM00304">
    <property type="entry name" value="HAMP"/>
    <property type="match status" value="1"/>
</dbReference>
<evidence type="ECO:0000256" key="9">
    <source>
        <dbReference type="ARBA" id="ARBA00023012"/>
    </source>
</evidence>
<dbReference type="PROSITE" id="PS50885">
    <property type="entry name" value="HAMP"/>
    <property type="match status" value="1"/>
</dbReference>
<dbReference type="InterPro" id="IPR005467">
    <property type="entry name" value="His_kinase_dom"/>
</dbReference>
<dbReference type="InterPro" id="IPR003594">
    <property type="entry name" value="HATPase_dom"/>
</dbReference>
<dbReference type="GO" id="GO:0005524">
    <property type="term" value="F:ATP binding"/>
    <property type="evidence" value="ECO:0007669"/>
    <property type="project" value="UniProtKB-KW"/>
</dbReference>
<keyword evidence="11" id="KW-0472">Membrane</keyword>
<reference evidence="14 15" key="1">
    <citation type="submission" date="2013-08" db="EMBL/GenBank/DDBJ databases">
        <title>draft genome of Halomonas huanghegensis, strain BJGMM-B45T.</title>
        <authorList>
            <person name="Miao C."/>
            <person name="Wan Y."/>
            <person name="Jin W."/>
        </authorList>
    </citation>
    <scope>NUCLEOTIDE SEQUENCE [LARGE SCALE GENOMIC DNA]</scope>
    <source>
        <strain evidence="14 15">BJGMM-B45</strain>
    </source>
</reference>
<dbReference type="CDD" id="cd06225">
    <property type="entry name" value="HAMP"/>
    <property type="match status" value="1"/>
</dbReference>
<gene>
    <name evidence="14" type="ORF">BJB45_01125</name>
</gene>
<evidence type="ECO:0000313" key="15">
    <source>
        <dbReference type="Proteomes" id="UP000019113"/>
    </source>
</evidence>
<evidence type="ECO:0000256" key="4">
    <source>
        <dbReference type="ARBA" id="ARBA00022553"/>
    </source>
</evidence>
<dbReference type="SUPFAM" id="SSF55874">
    <property type="entry name" value="ATPase domain of HSP90 chaperone/DNA topoisomerase II/histidine kinase"/>
    <property type="match status" value="1"/>
</dbReference>
<dbReference type="CDD" id="cd00082">
    <property type="entry name" value="HisKA"/>
    <property type="match status" value="1"/>
</dbReference>
<name>W1N464_9GAMM</name>
<dbReference type="GO" id="GO:0030295">
    <property type="term" value="F:protein kinase activator activity"/>
    <property type="evidence" value="ECO:0007669"/>
    <property type="project" value="TreeGrafter"/>
</dbReference>
<dbReference type="OrthoDB" id="9804645at2"/>
<dbReference type="GO" id="GO:0016020">
    <property type="term" value="C:membrane"/>
    <property type="evidence" value="ECO:0007669"/>
    <property type="project" value="UniProtKB-SubCell"/>
</dbReference>
<dbReference type="PATRIC" id="fig|1178482.3.peg.2845"/>
<dbReference type="InterPro" id="IPR050351">
    <property type="entry name" value="BphY/WalK/GraS-like"/>
</dbReference>
<dbReference type="PANTHER" id="PTHR42878">
    <property type="entry name" value="TWO-COMPONENT HISTIDINE KINASE"/>
    <property type="match status" value="1"/>
</dbReference>
<evidence type="ECO:0000256" key="7">
    <source>
        <dbReference type="ARBA" id="ARBA00022777"/>
    </source>
</evidence>
<sequence length="519" mass="57942">MKIVGVVAGYTLILLTMAIGGALLAFWNVERTTWLTDRMNLAHRSYSAHLRLSAHSYQLFKQFGDAVVIGDQDGGRGEREMIARVLEDISEIRSIIYAEIRLAGEGEREELVVSERIASKLNALIIEFDDLIRSGQSLDPVTRWLRFSSLLDERIDQEFRSLMEGAIREESEEAEAARQALAEGARRIRIIAMVFALMATLLTLAVTIYYRRRVAWPLKRLMLGVEQMRAGDFNRPITVSGRDEVSHISHLINQLASDVDEHRQALERQNARLESAVAERTRELERLLEEARQAERNRRRLLAEVSHELRTPLTIIHGESDVALRGRHTSEGEYREALKRTREVAAHTSALIGDLLFIARQEGGNPSLQCESVDLVVFLKDALSLAPRLVSLDTTLSQAFICGDRLRLRQSVLALLQNARLYGGEYLVVGLQAKGDDFRIAVEDDGPGLSDTDKELVFERFFRGTNAARNYTEGSGLGLPIVRSIARAHGGDAGLYDRDGGGLVVYLDLPRGGAVEVCS</sequence>
<comment type="catalytic activity">
    <reaction evidence="1">
        <text>ATP + protein L-histidine = ADP + protein N-phospho-L-histidine.</text>
        <dbReference type="EC" id="2.7.13.3"/>
    </reaction>
</comment>
<dbReference type="SUPFAM" id="SSF47384">
    <property type="entry name" value="Homodimeric domain of signal transducing histidine kinase"/>
    <property type="match status" value="1"/>
</dbReference>
<dbReference type="EC" id="2.7.13.3" evidence="3"/>
<dbReference type="Gene3D" id="6.10.340.10">
    <property type="match status" value="1"/>
</dbReference>
<dbReference type="Pfam" id="PF00672">
    <property type="entry name" value="HAMP"/>
    <property type="match status" value="1"/>
</dbReference>
<dbReference type="eggNOG" id="COG2205">
    <property type="taxonomic scope" value="Bacteria"/>
</dbReference>
<keyword evidence="7" id="KW-0418">Kinase</keyword>
<dbReference type="AlphaFoldDB" id="W1N464"/>
<dbReference type="InterPro" id="IPR003660">
    <property type="entry name" value="HAMP_dom"/>
</dbReference>
<dbReference type="STRING" id="1178482.AR456_02680"/>
<dbReference type="Gene3D" id="3.30.565.10">
    <property type="entry name" value="Histidine kinase-like ATPase, C-terminal domain"/>
    <property type="match status" value="1"/>
</dbReference>
<evidence type="ECO:0000256" key="10">
    <source>
        <dbReference type="SAM" id="Coils"/>
    </source>
</evidence>
<evidence type="ECO:0000256" key="3">
    <source>
        <dbReference type="ARBA" id="ARBA00012438"/>
    </source>
</evidence>
<dbReference type="GO" id="GO:0000156">
    <property type="term" value="F:phosphorelay response regulator activity"/>
    <property type="evidence" value="ECO:0007669"/>
    <property type="project" value="TreeGrafter"/>
</dbReference>
<dbReference type="SMART" id="SM00388">
    <property type="entry name" value="HisKA"/>
    <property type="match status" value="1"/>
</dbReference>